<feature type="binding site" evidence="7">
    <location>
        <position position="163"/>
    </location>
    <ligand>
        <name>3-phosphoshikimate</name>
        <dbReference type="ChEBI" id="CHEBI:145989"/>
    </ligand>
</feature>
<keyword evidence="3 7" id="KW-0028">Amino-acid biosynthesis</keyword>
<dbReference type="GO" id="GO:0009073">
    <property type="term" value="P:aromatic amino acid family biosynthetic process"/>
    <property type="evidence" value="ECO:0007669"/>
    <property type="project" value="UniProtKB-KW"/>
</dbReference>
<feature type="binding site" evidence="7">
    <location>
        <position position="191"/>
    </location>
    <ligand>
        <name>3-phosphoshikimate</name>
        <dbReference type="ChEBI" id="CHEBI:145989"/>
    </ligand>
</feature>
<sequence>MDKIIIKPKLLKGNIVVPSSKSLGHRGIIAAALSRGISRVDNMQLSKDIEATMEIMKELGAVVDIEGHSLYIDGRKMFSYEKKLDLRCRESGSTLRFLIPLALTKDGDYIFHGEGKLISRPLEPYYEIFEEKGIKYSREEDGLPLKVSGKLTSGTYRVRGDISSQFITGLLFSLPILEGNSRIQITTKLESKGYIDLTLDILKDFGIEIENNNYKEFNIRGAQKYNSRNYYVEGDYSQGAFFLVAGALGSSIVCSGLNKDSLQGDKVILDILEAMGCNVEESEEDIKVKPSKTKGIEIDASNCPDLVPVLTVLASLSEGETKIVNAKRLRIKECDRLHAITKELNKLGANIIELEDSLIISGVNELKGGEVDSHNDHRIVMALAIAATRANGDVIINNPSAVEKSYPNFFKDYFKLGGEGDEFNYRK</sequence>
<feature type="domain" description="Enolpyruvate transferase" evidence="8">
    <location>
        <begin position="7"/>
        <end position="411"/>
    </location>
</feature>
<feature type="binding site" evidence="7">
    <location>
        <position position="26"/>
    </location>
    <ligand>
        <name>3-phosphoshikimate</name>
        <dbReference type="ChEBI" id="CHEBI:145989"/>
    </ligand>
</feature>
<protein>
    <recommendedName>
        <fullName evidence="7">3-phosphoshikimate 1-carboxyvinyltransferase</fullName>
        <ecNumber evidence="7">2.5.1.19</ecNumber>
    </recommendedName>
    <alternativeName>
        <fullName evidence="7">5-enolpyruvylshikimate-3-phosphate synthase</fullName>
        <shortName evidence="7">EPSP synthase</shortName>
        <shortName evidence="7">EPSPS</shortName>
    </alternativeName>
</protein>
<keyword evidence="5 7" id="KW-0057">Aromatic amino acid biosynthesis</keyword>
<feature type="binding site" evidence="7">
    <location>
        <position position="21"/>
    </location>
    <ligand>
        <name>phosphoenolpyruvate</name>
        <dbReference type="ChEBI" id="CHEBI:58702"/>
    </ligand>
</feature>
<evidence type="ECO:0000256" key="4">
    <source>
        <dbReference type="ARBA" id="ARBA00022679"/>
    </source>
</evidence>
<feature type="binding site" evidence="7">
    <location>
        <position position="21"/>
    </location>
    <ligand>
        <name>3-phosphoshikimate</name>
        <dbReference type="ChEBI" id="CHEBI:145989"/>
    </ligand>
</feature>
<keyword evidence="7" id="KW-0963">Cytoplasm</keyword>
<dbReference type="GO" id="GO:0009423">
    <property type="term" value="P:chorismate biosynthetic process"/>
    <property type="evidence" value="ECO:0007669"/>
    <property type="project" value="UniProtKB-UniRule"/>
</dbReference>
<feature type="binding site" evidence="7">
    <location>
        <position position="404"/>
    </location>
    <ligand>
        <name>phosphoenolpyruvate</name>
        <dbReference type="ChEBI" id="CHEBI:58702"/>
    </ligand>
</feature>
<feature type="binding site" evidence="7">
    <location>
        <position position="332"/>
    </location>
    <ligand>
        <name>3-phosphoshikimate</name>
        <dbReference type="ChEBI" id="CHEBI:145989"/>
    </ligand>
</feature>
<comment type="catalytic activity">
    <reaction evidence="6">
        <text>3-phosphoshikimate + phosphoenolpyruvate = 5-O-(1-carboxyvinyl)-3-phosphoshikimate + phosphate</text>
        <dbReference type="Rhea" id="RHEA:21256"/>
        <dbReference type="ChEBI" id="CHEBI:43474"/>
        <dbReference type="ChEBI" id="CHEBI:57701"/>
        <dbReference type="ChEBI" id="CHEBI:58702"/>
        <dbReference type="ChEBI" id="CHEBI:145989"/>
        <dbReference type="EC" id="2.5.1.19"/>
    </reaction>
    <physiologicalReaction direction="left-to-right" evidence="6">
        <dbReference type="Rhea" id="RHEA:21257"/>
    </physiologicalReaction>
</comment>
<evidence type="ECO:0000256" key="7">
    <source>
        <dbReference type="HAMAP-Rule" id="MF_00210"/>
    </source>
</evidence>
<comment type="subunit">
    <text evidence="7">Monomer.</text>
</comment>
<evidence type="ECO:0000256" key="6">
    <source>
        <dbReference type="ARBA" id="ARBA00044633"/>
    </source>
</evidence>
<dbReference type="SUPFAM" id="SSF55205">
    <property type="entry name" value="EPT/RTPC-like"/>
    <property type="match status" value="1"/>
</dbReference>
<dbReference type="RefSeq" id="WP_035134739.1">
    <property type="nucleotide sequence ID" value="NZ_JPMD01000038.1"/>
</dbReference>
<keyword evidence="10" id="KW-1185">Reference proteome</keyword>
<dbReference type="InterPro" id="IPR036968">
    <property type="entry name" value="Enolpyruvate_Tfrase_sf"/>
</dbReference>
<dbReference type="InterPro" id="IPR001986">
    <property type="entry name" value="Enolpyruvate_Tfrase_dom"/>
</dbReference>
<dbReference type="PANTHER" id="PTHR21090:SF5">
    <property type="entry name" value="PENTAFUNCTIONAL AROM POLYPEPTIDE"/>
    <property type="match status" value="1"/>
</dbReference>
<dbReference type="PIRSF" id="PIRSF000505">
    <property type="entry name" value="EPSPS"/>
    <property type="match status" value="1"/>
</dbReference>
<name>A0A084J8L5_9CLOT</name>
<dbReference type="AlphaFoldDB" id="A0A084J8L5"/>
<evidence type="ECO:0000313" key="10">
    <source>
        <dbReference type="Proteomes" id="UP000028542"/>
    </source>
</evidence>
<evidence type="ECO:0000259" key="8">
    <source>
        <dbReference type="Pfam" id="PF00275"/>
    </source>
</evidence>
<dbReference type="InterPro" id="IPR006264">
    <property type="entry name" value="EPSP_synthase"/>
</dbReference>
<reference evidence="9 10" key="1">
    <citation type="submission" date="2014-07" db="EMBL/GenBank/DDBJ databases">
        <title>Draft genome of Clostridium sulfidigenes 113A isolated from sediments associated with methane hydrate from Krishna Godavari basin.</title>
        <authorList>
            <person name="Honkalas V.S."/>
            <person name="Dabir A.P."/>
            <person name="Arora P."/>
            <person name="Dhakephalkar P.K."/>
        </authorList>
    </citation>
    <scope>NUCLEOTIDE SEQUENCE [LARGE SCALE GENOMIC DNA]</scope>
    <source>
        <strain evidence="9 10">113A</strain>
    </source>
</reference>
<gene>
    <name evidence="7" type="primary">aroA</name>
    <name evidence="9" type="ORF">IO99_15360</name>
</gene>
<dbReference type="NCBIfam" id="TIGR01356">
    <property type="entry name" value="aroA"/>
    <property type="match status" value="1"/>
</dbReference>
<dbReference type="CDD" id="cd01556">
    <property type="entry name" value="EPSP_synthase"/>
    <property type="match status" value="1"/>
</dbReference>
<dbReference type="Gene3D" id="3.65.10.10">
    <property type="entry name" value="Enolpyruvate transferase domain"/>
    <property type="match status" value="2"/>
</dbReference>
<dbReference type="GO" id="GO:0008652">
    <property type="term" value="P:amino acid biosynthetic process"/>
    <property type="evidence" value="ECO:0007669"/>
    <property type="project" value="UniProtKB-KW"/>
</dbReference>
<dbReference type="HAMAP" id="MF_00210">
    <property type="entry name" value="EPSP_synth"/>
    <property type="match status" value="1"/>
</dbReference>
<dbReference type="Proteomes" id="UP000028542">
    <property type="component" value="Unassembled WGS sequence"/>
</dbReference>
<feature type="binding site" evidence="7">
    <location>
        <position position="120"/>
    </location>
    <ligand>
        <name>phosphoenolpyruvate</name>
        <dbReference type="ChEBI" id="CHEBI:58702"/>
    </ligand>
</feature>
<accession>A0A084J8L5</accession>
<dbReference type="InterPro" id="IPR023193">
    <property type="entry name" value="EPSP_synthase_CS"/>
</dbReference>
<feature type="binding site" evidence="7">
    <location>
        <position position="92"/>
    </location>
    <ligand>
        <name>phosphoenolpyruvate</name>
        <dbReference type="ChEBI" id="CHEBI:58702"/>
    </ligand>
</feature>
<feature type="active site" description="Proton acceptor" evidence="7">
    <location>
        <position position="305"/>
    </location>
</feature>
<evidence type="ECO:0000256" key="3">
    <source>
        <dbReference type="ARBA" id="ARBA00022605"/>
    </source>
</evidence>
<comment type="subcellular location">
    <subcellularLocation>
        <location evidence="7">Cytoplasm</location>
    </subcellularLocation>
</comment>
<keyword evidence="4 7" id="KW-0808">Transferase</keyword>
<dbReference type="EMBL" id="JPMD01000038">
    <property type="protein sequence ID" value="KEZ85299.1"/>
    <property type="molecule type" value="Genomic_DNA"/>
</dbReference>
<comment type="caution">
    <text evidence="9">The sequence shown here is derived from an EMBL/GenBank/DDBJ whole genome shotgun (WGS) entry which is preliminary data.</text>
</comment>
<dbReference type="EC" id="2.5.1.19" evidence="7"/>
<dbReference type="InterPro" id="IPR013792">
    <property type="entry name" value="RNA3'P_cycl/enolpyr_Trfase_a/b"/>
</dbReference>
<dbReference type="PROSITE" id="PS00885">
    <property type="entry name" value="EPSP_SYNTHASE_2"/>
    <property type="match status" value="1"/>
</dbReference>
<feature type="binding site" evidence="7">
    <location>
        <position position="22"/>
    </location>
    <ligand>
        <name>3-phosphoshikimate</name>
        <dbReference type="ChEBI" id="CHEBI:145989"/>
    </ligand>
</feature>
<feature type="binding site" evidence="7">
    <location>
        <position position="378"/>
    </location>
    <ligand>
        <name>phosphoenolpyruvate</name>
        <dbReference type="ChEBI" id="CHEBI:58702"/>
    </ligand>
</feature>
<dbReference type="UniPathway" id="UPA00053">
    <property type="reaction ID" value="UER00089"/>
</dbReference>
<dbReference type="PANTHER" id="PTHR21090">
    <property type="entry name" value="AROM/DEHYDROQUINATE SYNTHASE"/>
    <property type="match status" value="1"/>
</dbReference>
<dbReference type="Pfam" id="PF00275">
    <property type="entry name" value="EPSP_synthase"/>
    <property type="match status" value="1"/>
</dbReference>
<feature type="binding site" evidence="7">
    <location>
        <position position="164"/>
    </location>
    <ligand>
        <name>3-phosphoshikimate</name>
        <dbReference type="ChEBI" id="CHEBI:145989"/>
    </ligand>
</feature>
<organism evidence="9 10">
    <name type="scientific">Clostridium sulfidigenes</name>
    <dbReference type="NCBI Taxonomy" id="318464"/>
    <lineage>
        <taxon>Bacteria</taxon>
        <taxon>Bacillati</taxon>
        <taxon>Bacillota</taxon>
        <taxon>Clostridia</taxon>
        <taxon>Eubacteriales</taxon>
        <taxon>Clostridiaceae</taxon>
        <taxon>Clostridium</taxon>
    </lineage>
</organism>
<evidence type="ECO:0000256" key="5">
    <source>
        <dbReference type="ARBA" id="ARBA00023141"/>
    </source>
</evidence>
<comment type="caution">
    <text evidence="7">Lacks conserved residue(s) required for the propagation of feature annotation.</text>
</comment>
<dbReference type="STRING" id="318464.IO99_15360"/>
<evidence type="ECO:0000256" key="2">
    <source>
        <dbReference type="ARBA" id="ARBA00009948"/>
    </source>
</evidence>
<comment type="similarity">
    <text evidence="2 7">Belongs to the EPSP synthase family.</text>
</comment>
<proteinExistence type="inferred from homology"/>
<dbReference type="GO" id="GO:0003866">
    <property type="term" value="F:3-phosphoshikimate 1-carboxyvinyltransferase activity"/>
    <property type="evidence" value="ECO:0007669"/>
    <property type="project" value="UniProtKB-UniRule"/>
</dbReference>
<dbReference type="eggNOG" id="COG0128">
    <property type="taxonomic scope" value="Bacteria"/>
</dbReference>
<feature type="binding site" evidence="7">
    <location>
        <position position="336"/>
    </location>
    <ligand>
        <name>phosphoenolpyruvate</name>
        <dbReference type="ChEBI" id="CHEBI:58702"/>
    </ligand>
</feature>
<dbReference type="GO" id="GO:0005737">
    <property type="term" value="C:cytoplasm"/>
    <property type="evidence" value="ECO:0007669"/>
    <property type="project" value="UniProtKB-SubCell"/>
</dbReference>
<feature type="binding site" evidence="7">
    <location>
        <position position="165"/>
    </location>
    <ligand>
        <name>phosphoenolpyruvate</name>
        <dbReference type="ChEBI" id="CHEBI:58702"/>
    </ligand>
</feature>
<feature type="binding site" evidence="7">
    <location>
        <position position="165"/>
    </location>
    <ligand>
        <name>3-phosphoshikimate</name>
        <dbReference type="ChEBI" id="CHEBI:145989"/>
    </ligand>
</feature>
<comment type="function">
    <text evidence="7">Catalyzes the transfer of the enolpyruvyl moiety of phosphoenolpyruvate (PEP) to the 5-hydroxyl of shikimate-3-phosphate (S3P) to produce enolpyruvyl shikimate-3-phosphate and inorganic phosphate.</text>
</comment>
<evidence type="ECO:0000256" key="1">
    <source>
        <dbReference type="ARBA" id="ARBA00004811"/>
    </source>
</evidence>
<evidence type="ECO:0000313" key="9">
    <source>
        <dbReference type="EMBL" id="KEZ85299.1"/>
    </source>
</evidence>
<feature type="binding site" evidence="7">
    <location>
        <position position="305"/>
    </location>
    <ligand>
        <name>3-phosphoshikimate</name>
        <dbReference type="ChEBI" id="CHEBI:145989"/>
    </ligand>
</feature>
<comment type="pathway">
    <text evidence="1 7">Metabolic intermediate biosynthesis; chorismate biosynthesis; chorismate from D-erythrose 4-phosphate and phosphoenolpyruvate: step 6/7.</text>
</comment>